<dbReference type="Proteomes" id="UP000233293">
    <property type="component" value="Unassembled WGS sequence"/>
</dbReference>
<dbReference type="RefSeq" id="WP_101249297.1">
    <property type="nucleotide sequence ID" value="NZ_PIUM01000003.1"/>
</dbReference>
<evidence type="ECO:0000313" key="4">
    <source>
        <dbReference type="EMBL" id="PKU25753.1"/>
    </source>
</evidence>
<comment type="caution">
    <text evidence="4">The sequence shown here is derived from an EMBL/GenBank/DDBJ whole genome shotgun (WGS) entry which is preliminary data.</text>
</comment>
<proteinExistence type="inferred from homology"/>
<keyword evidence="3" id="KW-0812">Transmembrane</keyword>
<keyword evidence="1 2" id="KW-0808">Transferase</keyword>
<feature type="transmembrane region" description="Helical" evidence="3">
    <location>
        <begin position="33"/>
        <end position="59"/>
    </location>
</feature>
<evidence type="ECO:0000256" key="1">
    <source>
        <dbReference type="ARBA" id="ARBA00022679"/>
    </source>
</evidence>
<dbReference type="GO" id="GO:0008654">
    <property type="term" value="P:phospholipid biosynthetic process"/>
    <property type="evidence" value="ECO:0007669"/>
    <property type="project" value="InterPro"/>
</dbReference>
<dbReference type="InterPro" id="IPR000462">
    <property type="entry name" value="CDP-OH_P_trans"/>
</dbReference>
<dbReference type="GO" id="GO:0016020">
    <property type="term" value="C:membrane"/>
    <property type="evidence" value="ECO:0007669"/>
    <property type="project" value="InterPro"/>
</dbReference>
<protein>
    <submittedName>
        <fullName evidence="4">CDP-alcohol phosphatidyltransferase</fullName>
    </submittedName>
</protein>
<reference evidence="5" key="1">
    <citation type="submission" date="2017-12" db="EMBL/GenBank/DDBJ databases">
        <title>Draft genome sequence of Telmatospirillum siberiense 26-4b1T, an acidotolerant peatland alphaproteobacterium potentially involved in sulfur cycling.</title>
        <authorList>
            <person name="Hausmann B."/>
            <person name="Pjevac P."/>
            <person name="Schreck K."/>
            <person name="Herbold C.W."/>
            <person name="Daims H."/>
            <person name="Wagner M."/>
            <person name="Pester M."/>
            <person name="Loy A."/>
        </authorList>
    </citation>
    <scope>NUCLEOTIDE SEQUENCE [LARGE SCALE GENOMIC DNA]</scope>
    <source>
        <strain evidence="5">26-4b1</strain>
    </source>
</reference>
<keyword evidence="5" id="KW-1185">Reference proteome</keyword>
<dbReference type="EMBL" id="PIUM01000003">
    <property type="protein sequence ID" value="PKU25753.1"/>
    <property type="molecule type" value="Genomic_DNA"/>
</dbReference>
<dbReference type="Gene3D" id="1.20.120.1760">
    <property type="match status" value="1"/>
</dbReference>
<evidence type="ECO:0000313" key="5">
    <source>
        <dbReference type="Proteomes" id="UP000233293"/>
    </source>
</evidence>
<gene>
    <name evidence="4" type="ORF">CWS72_04090</name>
</gene>
<dbReference type="GO" id="GO:0016780">
    <property type="term" value="F:phosphotransferase activity, for other substituted phosphate groups"/>
    <property type="evidence" value="ECO:0007669"/>
    <property type="project" value="InterPro"/>
</dbReference>
<evidence type="ECO:0000256" key="3">
    <source>
        <dbReference type="SAM" id="Phobius"/>
    </source>
</evidence>
<dbReference type="PROSITE" id="PS00379">
    <property type="entry name" value="CDP_ALCOHOL_P_TRANSF"/>
    <property type="match status" value="1"/>
</dbReference>
<sequence length="208" mass="22884">MSGGSWTHKLARPLVRPLIGTGVTPNHLTWVRLISGLLACAALLPGTLEWTWWGGWLWLFSAFMDRADGELARIGNMATPEGRAFDCLVDNIVNPVFFVAIGIGMRNSDLLGDWSIPLGLISGVALFFCGYWSEALEQRLGGDVKAYTGAFGFDPDDLLYLFGPLAWLNWLAPVLVGAAIGASLVMILTGWRLWRLIVRQNRLEGLPR</sequence>
<feature type="transmembrane region" description="Helical" evidence="3">
    <location>
        <begin position="114"/>
        <end position="133"/>
    </location>
</feature>
<evidence type="ECO:0000256" key="2">
    <source>
        <dbReference type="RuleBase" id="RU003750"/>
    </source>
</evidence>
<name>A0A2N3PZC0_9PROT</name>
<dbReference type="AlphaFoldDB" id="A0A2N3PZC0"/>
<dbReference type="InterPro" id="IPR048254">
    <property type="entry name" value="CDP_ALCOHOL_P_TRANSF_CS"/>
</dbReference>
<comment type="similarity">
    <text evidence="2">Belongs to the CDP-alcohol phosphatidyltransferase class-I family.</text>
</comment>
<keyword evidence="3" id="KW-0472">Membrane</keyword>
<keyword evidence="3" id="KW-1133">Transmembrane helix</keyword>
<feature type="transmembrane region" description="Helical" evidence="3">
    <location>
        <begin position="170"/>
        <end position="194"/>
    </location>
</feature>
<dbReference type="Pfam" id="PF01066">
    <property type="entry name" value="CDP-OH_P_transf"/>
    <property type="match status" value="1"/>
</dbReference>
<accession>A0A2N3PZC0</accession>
<dbReference type="InterPro" id="IPR043130">
    <property type="entry name" value="CDP-OH_PTrfase_TM_dom"/>
</dbReference>
<organism evidence="4 5">
    <name type="scientific">Telmatospirillum siberiense</name>
    <dbReference type="NCBI Taxonomy" id="382514"/>
    <lineage>
        <taxon>Bacteria</taxon>
        <taxon>Pseudomonadati</taxon>
        <taxon>Pseudomonadota</taxon>
        <taxon>Alphaproteobacteria</taxon>
        <taxon>Rhodospirillales</taxon>
        <taxon>Rhodospirillaceae</taxon>
        <taxon>Telmatospirillum</taxon>
    </lineage>
</organism>
<dbReference type="OrthoDB" id="7390033at2"/>